<organism evidence="1 2">
    <name type="scientific">Streptomyces albiaxialis</name>
    <dbReference type="NCBI Taxonomy" id="329523"/>
    <lineage>
        <taxon>Bacteria</taxon>
        <taxon>Bacillati</taxon>
        <taxon>Actinomycetota</taxon>
        <taxon>Actinomycetes</taxon>
        <taxon>Kitasatosporales</taxon>
        <taxon>Streptomycetaceae</taxon>
        <taxon>Streptomyces</taxon>
    </lineage>
</organism>
<evidence type="ECO:0000313" key="2">
    <source>
        <dbReference type="Proteomes" id="UP001500016"/>
    </source>
</evidence>
<comment type="caution">
    <text evidence="1">The sequence shown here is derived from an EMBL/GenBank/DDBJ whole genome shotgun (WGS) entry which is preliminary data.</text>
</comment>
<keyword evidence="2" id="KW-1185">Reference proteome</keyword>
<dbReference type="RefSeq" id="WP_344524718.1">
    <property type="nucleotide sequence ID" value="NZ_BAAAPE010000002.1"/>
</dbReference>
<proteinExistence type="predicted"/>
<reference evidence="1 2" key="1">
    <citation type="journal article" date="2019" name="Int. J. Syst. Evol. Microbiol.">
        <title>The Global Catalogue of Microorganisms (GCM) 10K type strain sequencing project: providing services to taxonomists for standard genome sequencing and annotation.</title>
        <authorList>
            <consortium name="The Broad Institute Genomics Platform"/>
            <consortium name="The Broad Institute Genome Sequencing Center for Infectious Disease"/>
            <person name="Wu L."/>
            <person name="Ma J."/>
        </authorList>
    </citation>
    <scope>NUCLEOTIDE SEQUENCE [LARGE SCALE GENOMIC DNA]</scope>
    <source>
        <strain evidence="1 2">JCM 15478</strain>
    </source>
</reference>
<protein>
    <submittedName>
        <fullName evidence="1">Uncharacterized protein</fullName>
    </submittedName>
</protein>
<dbReference type="Proteomes" id="UP001500016">
    <property type="component" value="Unassembled WGS sequence"/>
</dbReference>
<name>A0ABN2VMP3_9ACTN</name>
<dbReference type="EMBL" id="BAAAPE010000002">
    <property type="protein sequence ID" value="GAA2065906.1"/>
    <property type="molecule type" value="Genomic_DNA"/>
</dbReference>
<accession>A0ABN2VMP3</accession>
<evidence type="ECO:0000313" key="1">
    <source>
        <dbReference type="EMBL" id="GAA2065906.1"/>
    </source>
</evidence>
<sequence length="73" mass="7711">MAAIIVYPTDDEGGRRVRLDGTDLGRAFGLYEVMDLLERAGLGAAAGAFEDTDVFEWRGGGPYSWGTAPGGES</sequence>
<gene>
    <name evidence="1" type="ORF">GCM10009801_11690</name>
</gene>